<organism evidence="2">
    <name type="scientific">viral metagenome</name>
    <dbReference type="NCBI Taxonomy" id="1070528"/>
    <lineage>
        <taxon>unclassified sequences</taxon>
        <taxon>metagenomes</taxon>
        <taxon>organismal metagenomes</taxon>
    </lineage>
</organism>
<sequence>MFALKSDTHLMDVVEEDNHVLMEIRSDEDFFEKLIPEEEEIIEEEEEFEFDIDQDEMLILDIPPVEDDLFIMKIEDDEEDSFIHPLHNDHTDNDQRMYRKHEEKDLVTRLWDDHLATKRYNEQVIHRRIQKYEFEKRYEDFLDEYLYEEGEENAYPNYPNHANYPIHSMKEEEETIEKPIEWMILDSRKLSSSTIEKETMESSIKNTIKNTELDLSTVSNIINTTNTTNTTIPIPKPTSVWKIEPVKIVPLSFEPSSPPRPSVVSPLQKYKPSSPTPSQKSHKSQKSHRSHRSQKSQPPPGQKIHKNHNGQDKRQDKRPHESSYQQQSLDTTYPRLCKHGRYCKRKKSDEKCDMAHTIAEWDPTCQRGVKCNRGKNCLYWHGKHENSPESKEEYLSRMIHKAPNNYFSGITSYEKVYCHPRDRHEDRHK</sequence>
<reference evidence="2" key="1">
    <citation type="journal article" date="2020" name="Nature">
        <title>Giant virus diversity and host interactions through global metagenomics.</title>
        <authorList>
            <person name="Schulz F."/>
            <person name="Roux S."/>
            <person name="Paez-Espino D."/>
            <person name="Jungbluth S."/>
            <person name="Walsh D.A."/>
            <person name="Denef V.J."/>
            <person name="McMahon K.D."/>
            <person name="Konstantinidis K.T."/>
            <person name="Eloe-Fadrosh E.A."/>
            <person name="Kyrpides N.C."/>
            <person name="Woyke T."/>
        </authorList>
    </citation>
    <scope>NUCLEOTIDE SEQUENCE</scope>
    <source>
        <strain evidence="2">GVMAG-M-3300023174-104</strain>
    </source>
</reference>
<feature type="region of interest" description="Disordered" evidence="1">
    <location>
        <begin position="251"/>
        <end position="331"/>
    </location>
</feature>
<feature type="compositionally biased region" description="Basic and acidic residues" evidence="1">
    <location>
        <begin position="309"/>
        <end position="321"/>
    </location>
</feature>
<name>A0A6C0D1S5_9ZZZZ</name>
<protein>
    <submittedName>
        <fullName evidence="2">Uncharacterized protein</fullName>
    </submittedName>
</protein>
<feature type="compositionally biased region" description="Polar residues" evidence="1">
    <location>
        <begin position="322"/>
        <end position="331"/>
    </location>
</feature>
<evidence type="ECO:0000256" key="1">
    <source>
        <dbReference type="SAM" id="MobiDB-lite"/>
    </source>
</evidence>
<accession>A0A6C0D1S5</accession>
<feature type="compositionally biased region" description="Basic residues" evidence="1">
    <location>
        <begin position="280"/>
        <end position="294"/>
    </location>
</feature>
<evidence type="ECO:0000313" key="2">
    <source>
        <dbReference type="EMBL" id="QHT10054.1"/>
    </source>
</evidence>
<feature type="compositionally biased region" description="Low complexity" evidence="1">
    <location>
        <begin position="262"/>
        <end position="279"/>
    </location>
</feature>
<dbReference type="AlphaFoldDB" id="A0A6C0D1S5"/>
<dbReference type="EMBL" id="MN739518">
    <property type="protein sequence ID" value="QHT10054.1"/>
    <property type="molecule type" value="Genomic_DNA"/>
</dbReference>
<proteinExistence type="predicted"/>